<keyword evidence="3" id="KW-1185">Reference proteome</keyword>
<evidence type="ECO:0000313" key="3">
    <source>
        <dbReference type="Proteomes" id="UP000680132"/>
    </source>
</evidence>
<feature type="compositionally biased region" description="Low complexity" evidence="1">
    <location>
        <begin position="1"/>
        <end position="14"/>
    </location>
</feature>
<comment type="caution">
    <text evidence="2">The sequence shown here is derived from an EMBL/GenBank/DDBJ whole genome shotgun (WGS) entry which is preliminary data.</text>
</comment>
<evidence type="ECO:0000256" key="1">
    <source>
        <dbReference type="SAM" id="MobiDB-lite"/>
    </source>
</evidence>
<dbReference type="EMBL" id="JAGFOA010000004">
    <property type="protein sequence ID" value="MBO3663941.1"/>
    <property type="molecule type" value="Genomic_DNA"/>
</dbReference>
<sequence length="124" mass="13891">MSPISTTSAATHTTSPDRLTQTTENITMNAHLAEAQAVRTSHPPQPPGPPQVAQSLQNRIARTSLPDRVAMWLGLKLLLWGTRPVDGQLTTSELHERRLERKRLMLQMELDMARAMSLFGQQIR</sequence>
<dbReference type="AlphaFoldDB" id="A0A939QSP3"/>
<feature type="region of interest" description="Disordered" evidence="1">
    <location>
        <begin position="34"/>
        <end position="55"/>
    </location>
</feature>
<protein>
    <submittedName>
        <fullName evidence="2">Uncharacterized protein</fullName>
    </submittedName>
</protein>
<organism evidence="2 3">
    <name type="scientific">Microbacterium stercoris</name>
    <dbReference type="NCBI Taxonomy" id="2820289"/>
    <lineage>
        <taxon>Bacteria</taxon>
        <taxon>Bacillati</taxon>
        <taxon>Actinomycetota</taxon>
        <taxon>Actinomycetes</taxon>
        <taxon>Micrococcales</taxon>
        <taxon>Microbacteriaceae</taxon>
        <taxon>Microbacterium</taxon>
    </lineage>
</organism>
<feature type="region of interest" description="Disordered" evidence="1">
    <location>
        <begin position="1"/>
        <end position="22"/>
    </location>
</feature>
<accession>A0A939QSP3</accession>
<dbReference type="RefSeq" id="WP_208503566.1">
    <property type="nucleotide sequence ID" value="NZ_JAGFOA010000004.1"/>
</dbReference>
<evidence type="ECO:0000313" key="2">
    <source>
        <dbReference type="EMBL" id="MBO3663941.1"/>
    </source>
</evidence>
<gene>
    <name evidence="2" type="ORF">J5V96_10505</name>
</gene>
<name>A0A939QSP3_9MICO</name>
<proteinExistence type="predicted"/>
<dbReference type="Proteomes" id="UP000680132">
    <property type="component" value="Unassembled WGS sequence"/>
</dbReference>
<reference evidence="2" key="1">
    <citation type="submission" date="2021-03" db="EMBL/GenBank/DDBJ databases">
        <title>Microbacterium sp. nov., a novel actinobacterium isolated from cow dung.</title>
        <authorList>
            <person name="Zhang L."/>
        </authorList>
    </citation>
    <scope>NUCLEOTIDE SEQUENCE</scope>
    <source>
        <strain evidence="2">NEAU-LLB</strain>
    </source>
</reference>